<proteinExistence type="inferred from homology"/>
<evidence type="ECO:0000256" key="9">
    <source>
        <dbReference type="ARBA" id="ARBA00023326"/>
    </source>
</evidence>
<dbReference type="AlphaFoldDB" id="A0A9P9E5S1"/>
<protein>
    <recommendedName>
        <fullName evidence="4 10">beta-glucosidase</fullName>
        <ecNumber evidence="4 10">3.2.1.21</ecNumber>
    </recommendedName>
</protein>
<gene>
    <name evidence="12" type="ORF">EDB81DRAFT_696633</name>
</gene>
<dbReference type="InterPro" id="IPR011658">
    <property type="entry name" value="PA14_dom"/>
</dbReference>
<keyword evidence="8 10" id="KW-0326">Glycosidase</keyword>
<evidence type="ECO:0000256" key="1">
    <source>
        <dbReference type="ARBA" id="ARBA00000448"/>
    </source>
</evidence>
<dbReference type="GO" id="GO:0009251">
    <property type="term" value="P:glucan catabolic process"/>
    <property type="evidence" value="ECO:0007669"/>
    <property type="project" value="TreeGrafter"/>
</dbReference>
<dbReference type="Pfam" id="PF01915">
    <property type="entry name" value="Glyco_hydro_3_C"/>
    <property type="match status" value="1"/>
</dbReference>
<accession>A0A9P9E5S1</accession>
<reference evidence="12" key="1">
    <citation type="journal article" date="2021" name="Nat. Commun.">
        <title>Genetic determinants of endophytism in the Arabidopsis root mycobiome.</title>
        <authorList>
            <person name="Mesny F."/>
            <person name="Miyauchi S."/>
            <person name="Thiergart T."/>
            <person name="Pickel B."/>
            <person name="Atanasova L."/>
            <person name="Karlsson M."/>
            <person name="Huettel B."/>
            <person name="Barry K.W."/>
            <person name="Haridas S."/>
            <person name="Chen C."/>
            <person name="Bauer D."/>
            <person name="Andreopoulos W."/>
            <person name="Pangilinan J."/>
            <person name="LaButti K."/>
            <person name="Riley R."/>
            <person name="Lipzen A."/>
            <person name="Clum A."/>
            <person name="Drula E."/>
            <person name="Henrissat B."/>
            <person name="Kohler A."/>
            <person name="Grigoriev I.V."/>
            <person name="Martin F.M."/>
            <person name="Hacquard S."/>
        </authorList>
    </citation>
    <scope>NUCLEOTIDE SEQUENCE</scope>
    <source>
        <strain evidence="12">MPI-CAGE-AT-0147</strain>
    </source>
</reference>
<dbReference type="SUPFAM" id="SSF52279">
    <property type="entry name" value="Beta-D-glucan exohydrolase, C-terminal domain"/>
    <property type="match status" value="1"/>
</dbReference>
<dbReference type="Pfam" id="PF14310">
    <property type="entry name" value="Fn3-like"/>
    <property type="match status" value="1"/>
</dbReference>
<dbReference type="PROSITE" id="PS00775">
    <property type="entry name" value="GLYCOSYL_HYDROL_F3"/>
    <property type="match status" value="1"/>
</dbReference>
<keyword evidence="6" id="KW-0325">Glycoprotein</keyword>
<keyword evidence="7 10" id="KW-0119">Carbohydrate metabolism</keyword>
<evidence type="ECO:0000256" key="4">
    <source>
        <dbReference type="ARBA" id="ARBA00012744"/>
    </source>
</evidence>
<dbReference type="Pfam" id="PF07691">
    <property type="entry name" value="PA14"/>
    <property type="match status" value="1"/>
</dbReference>
<dbReference type="InterPro" id="IPR019800">
    <property type="entry name" value="Glyco_hydro_3_AS"/>
</dbReference>
<dbReference type="InterPro" id="IPR001764">
    <property type="entry name" value="Glyco_hydro_3_N"/>
</dbReference>
<comment type="catalytic activity">
    <reaction evidence="1 10">
        <text>Hydrolysis of terminal, non-reducing beta-D-glucosyl residues with release of beta-D-glucose.</text>
        <dbReference type="EC" id="3.2.1.21"/>
    </reaction>
</comment>
<dbReference type="InterPro" id="IPR050288">
    <property type="entry name" value="Cellulose_deg_GH3"/>
</dbReference>
<comment type="similarity">
    <text evidence="3 10">Belongs to the glycosyl hydrolase 3 family.</text>
</comment>
<name>A0A9P9E5S1_9HYPO</name>
<evidence type="ECO:0000313" key="13">
    <source>
        <dbReference type="Proteomes" id="UP000738349"/>
    </source>
</evidence>
<evidence type="ECO:0000256" key="5">
    <source>
        <dbReference type="ARBA" id="ARBA00022801"/>
    </source>
</evidence>
<evidence type="ECO:0000313" key="12">
    <source>
        <dbReference type="EMBL" id="KAH7131287.1"/>
    </source>
</evidence>
<dbReference type="Pfam" id="PF00933">
    <property type="entry name" value="Glyco_hydro_3"/>
    <property type="match status" value="1"/>
</dbReference>
<dbReference type="Gene3D" id="2.60.40.10">
    <property type="entry name" value="Immunoglobulins"/>
    <property type="match status" value="1"/>
</dbReference>
<comment type="pathway">
    <text evidence="2 10">Glycan metabolism; cellulose degradation.</text>
</comment>
<dbReference type="InterPro" id="IPR036962">
    <property type="entry name" value="Glyco_hydro_3_N_sf"/>
</dbReference>
<comment type="caution">
    <text evidence="12">The sequence shown here is derived from an EMBL/GenBank/DDBJ whole genome shotgun (WGS) entry which is preliminary data.</text>
</comment>
<dbReference type="InterPro" id="IPR017853">
    <property type="entry name" value="GH"/>
</dbReference>
<evidence type="ECO:0000256" key="3">
    <source>
        <dbReference type="ARBA" id="ARBA00005336"/>
    </source>
</evidence>
<dbReference type="Gene3D" id="3.20.20.300">
    <property type="entry name" value="Glycoside hydrolase, family 3, N-terminal domain"/>
    <property type="match status" value="1"/>
</dbReference>
<keyword evidence="9 10" id="KW-0624">Polysaccharide degradation</keyword>
<dbReference type="PANTHER" id="PTHR42715:SF3">
    <property type="entry name" value="BETA-GLUCOSIDASE B-RELATED"/>
    <property type="match status" value="1"/>
</dbReference>
<organism evidence="12 13">
    <name type="scientific">Dactylonectria macrodidyma</name>
    <dbReference type="NCBI Taxonomy" id="307937"/>
    <lineage>
        <taxon>Eukaryota</taxon>
        <taxon>Fungi</taxon>
        <taxon>Dikarya</taxon>
        <taxon>Ascomycota</taxon>
        <taxon>Pezizomycotina</taxon>
        <taxon>Sordariomycetes</taxon>
        <taxon>Hypocreomycetidae</taxon>
        <taxon>Hypocreales</taxon>
        <taxon>Nectriaceae</taxon>
        <taxon>Dactylonectria</taxon>
    </lineage>
</organism>
<sequence>MIWLNVKQREHASKWHATRHHYHLLPNMTPHASTPDAETINAARNAASILKQLTLEEKVALCGGQDWWRTVPIHRGDSLLLPHIKMTDGPNGARGESYVSGVKAACFPCAESIAASFDTELAFQAGKEVALEARSKSADVLLAPTVCLVRSPLGGRNHETYGEDPHVLGTMGAAYVNGCQSVGVAATPKHFVANEIEQRRRFISAEIAERALREIYLYPFQIILKDADPWCWMTSYNKVNGTYASENPRLLNDILRKEWGFDGLVMSDWVGTYTTVEAINAGLDLEMPAPLFHRGKKLLKAVQDGQVSTEVLDERARRVIELVQKTIRLREPEDKPEVYRVSPERDEFIARASTEGIVLLKNANNVLPLKTGAKVAVIGQHAILPAVGGGGSARVPVDHLITPLQGLEAAGVNFSHELGVPVYGAVPVPVLRVISPPKSSHQPGSVDKPVRIEWFNGLIIGQNPVKEDMVEKSEYMIKERWPAILNKEYCTRMTFDLTPETAGEHTFSVVTTGTASLYVDGEKIYHREQEPVLQRESFYFFRPKIERLVTHKMEANKRYAITLESWAAPWEIAKGSIGGEVTQGSAVGFLEFVDIPARIRAAAEAAEKADVAVVFTGTTPDLESEGFDRSTMDLKPHEYNLIKAVAAANSNTVIVNTSGSPVSLHQIYDDVAGILQAWFPGQEAGTSITRILTGQVNPSGRLPVSWPRFIEDAPSYPNWPGDDNDVIRYEEGIFLGYRHYDQPDKPDALFPFGFGLSYTTFGYVSLNIAQPGILSEKTPLEAQCAVANTGAVAGRAVVQFYVRRLENEGNSISKFARPAKELKGFRKSSLLEPGASADLRISFDKYAVSSYDTESSCWRAEDGTYEILVGFSSQDIAATATFRVEEGFTWTGL</sequence>
<dbReference type="Gene3D" id="2.60.120.260">
    <property type="entry name" value="Galactose-binding domain-like"/>
    <property type="match status" value="1"/>
</dbReference>
<dbReference type="InterPro" id="IPR037524">
    <property type="entry name" value="PA14/GLEYA"/>
</dbReference>
<dbReference type="GO" id="GO:0008422">
    <property type="term" value="F:beta-glucosidase activity"/>
    <property type="evidence" value="ECO:0007669"/>
    <property type="project" value="UniProtKB-EC"/>
</dbReference>
<dbReference type="InterPro" id="IPR026891">
    <property type="entry name" value="Fn3-like"/>
</dbReference>
<evidence type="ECO:0000256" key="2">
    <source>
        <dbReference type="ARBA" id="ARBA00004987"/>
    </source>
</evidence>
<evidence type="ECO:0000256" key="8">
    <source>
        <dbReference type="ARBA" id="ARBA00023295"/>
    </source>
</evidence>
<dbReference type="InterPro" id="IPR013783">
    <property type="entry name" value="Ig-like_fold"/>
</dbReference>
<dbReference type="PRINTS" id="PR00133">
    <property type="entry name" value="GLHYDRLASE3"/>
</dbReference>
<dbReference type="OrthoDB" id="47059at2759"/>
<dbReference type="EC" id="3.2.1.21" evidence="4 10"/>
<evidence type="ECO:0000256" key="6">
    <source>
        <dbReference type="ARBA" id="ARBA00023180"/>
    </source>
</evidence>
<evidence type="ECO:0000259" key="11">
    <source>
        <dbReference type="PROSITE" id="PS51820"/>
    </source>
</evidence>
<dbReference type="PANTHER" id="PTHR42715">
    <property type="entry name" value="BETA-GLUCOSIDASE"/>
    <property type="match status" value="1"/>
</dbReference>
<dbReference type="EMBL" id="JAGMUV010000017">
    <property type="protein sequence ID" value="KAH7131287.1"/>
    <property type="molecule type" value="Genomic_DNA"/>
</dbReference>
<dbReference type="Gene3D" id="3.40.50.1700">
    <property type="entry name" value="Glycoside hydrolase family 3 C-terminal domain"/>
    <property type="match status" value="1"/>
</dbReference>
<keyword evidence="13" id="KW-1185">Reference proteome</keyword>
<dbReference type="Proteomes" id="UP000738349">
    <property type="component" value="Unassembled WGS sequence"/>
</dbReference>
<dbReference type="InterPro" id="IPR036881">
    <property type="entry name" value="Glyco_hydro_3_C_sf"/>
</dbReference>
<evidence type="ECO:0000256" key="10">
    <source>
        <dbReference type="RuleBase" id="RU361161"/>
    </source>
</evidence>
<dbReference type="SUPFAM" id="SSF51445">
    <property type="entry name" value="(Trans)glycosidases"/>
    <property type="match status" value="1"/>
</dbReference>
<dbReference type="InterPro" id="IPR002772">
    <property type="entry name" value="Glyco_hydro_3_C"/>
</dbReference>
<dbReference type="SMART" id="SM01217">
    <property type="entry name" value="Fn3_like"/>
    <property type="match status" value="1"/>
</dbReference>
<keyword evidence="5 10" id="KW-0378">Hydrolase</keyword>
<evidence type="ECO:0000256" key="7">
    <source>
        <dbReference type="ARBA" id="ARBA00023277"/>
    </source>
</evidence>
<feature type="domain" description="PA14" evidence="11">
    <location>
        <begin position="445"/>
        <end position="597"/>
    </location>
</feature>
<dbReference type="PROSITE" id="PS51820">
    <property type="entry name" value="PA14"/>
    <property type="match status" value="1"/>
</dbReference>